<keyword evidence="4" id="KW-1185">Reference proteome</keyword>
<evidence type="ECO:0000313" key="3">
    <source>
        <dbReference type="EMBL" id="GAA2604645.1"/>
    </source>
</evidence>
<sequence>MSVAAGSVEAYRAECPGQNEESSMPDHSDISTETFGMRVRRARERNGQTRAVVGGLVGRSSEWVKAIENGRLKVPRLPLLLRLADVLGVNDLADLTGDDRVTTATHAKTAHEALPAVRAALATYQLSGHDDAPESADELARRVSHAWHLWHAPGAHRTRVAVVLPDLLADAQHSARALDGTERRRALISLSETYHLAQLFLSFQPAPELVMLTGDRSMAAAQDADSPRAMAAAAWYMNHVFRDAGERHEARVDLAMKAADLLRPESSPDDLARWGMLHLAAALSYAKVGRRGDAERFWDRAEEAARRLGPNYAHPYLIFGQDMVDAYAITMQSDLVRPGGAVEAANAIEVDGMPSATRVSFHQIESARAYALQGETVAVVHLLKRAFETSPETIKYNLFALATLREIPDRGIVRDDVRYLRSKLGVPA</sequence>
<comment type="caution">
    <text evidence="3">The sequence shown here is derived from an EMBL/GenBank/DDBJ whole genome shotgun (WGS) entry which is preliminary data.</text>
</comment>
<reference evidence="4" key="1">
    <citation type="journal article" date="2019" name="Int. J. Syst. Evol. Microbiol.">
        <title>The Global Catalogue of Microorganisms (GCM) 10K type strain sequencing project: providing services to taxonomists for standard genome sequencing and annotation.</title>
        <authorList>
            <consortium name="The Broad Institute Genomics Platform"/>
            <consortium name="The Broad Institute Genome Sequencing Center for Infectious Disease"/>
            <person name="Wu L."/>
            <person name="Ma J."/>
        </authorList>
    </citation>
    <scope>NUCLEOTIDE SEQUENCE [LARGE SCALE GENOMIC DNA]</scope>
    <source>
        <strain evidence="4">JCM 16373</strain>
    </source>
</reference>
<gene>
    <name evidence="3" type="ORF">GCM10009863_17720</name>
</gene>
<dbReference type="SUPFAM" id="SSF47413">
    <property type="entry name" value="lambda repressor-like DNA-binding domains"/>
    <property type="match status" value="1"/>
</dbReference>
<evidence type="ECO:0000259" key="2">
    <source>
        <dbReference type="PROSITE" id="PS50943"/>
    </source>
</evidence>
<protein>
    <recommendedName>
        <fullName evidence="2">HTH cro/C1-type domain-containing protein</fullName>
    </recommendedName>
</protein>
<accession>A0ABP6CA87</accession>
<organism evidence="3 4">
    <name type="scientific">Streptomyces axinellae</name>
    <dbReference type="NCBI Taxonomy" id="552788"/>
    <lineage>
        <taxon>Bacteria</taxon>
        <taxon>Bacillati</taxon>
        <taxon>Actinomycetota</taxon>
        <taxon>Actinomycetes</taxon>
        <taxon>Kitasatosporales</taxon>
        <taxon>Streptomycetaceae</taxon>
        <taxon>Streptomyces</taxon>
    </lineage>
</organism>
<evidence type="ECO:0000256" key="1">
    <source>
        <dbReference type="SAM" id="MobiDB-lite"/>
    </source>
</evidence>
<dbReference type="Proteomes" id="UP001501447">
    <property type="component" value="Unassembled WGS sequence"/>
</dbReference>
<dbReference type="SMART" id="SM00530">
    <property type="entry name" value="HTH_XRE"/>
    <property type="match status" value="1"/>
</dbReference>
<dbReference type="PROSITE" id="PS50943">
    <property type="entry name" value="HTH_CROC1"/>
    <property type="match status" value="1"/>
</dbReference>
<proteinExistence type="predicted"/>
<dbReference type="InterPro" id="IPR001387">
    <property type="entry name" value="Cro/C1-type_HTH"/>
</dbReference>
<evidence type="ECO:0000313" key="4">
    <source>
        <dbReference type="Proteomes" id="UP001501447"/>
    </source>
</evidence>
<feature type="region of interest" description="Disordered" evidence="1">
    <location>
        <begin position="1"/>
        <end position="30"/>
    </location>
</feature>
<dbReference type="InterPro" id="IPR010982">
    <property type="entry name" value="Lambda_DNA-bd_dom_sf"/>
</dbReference>
<name>A0ABP6CA87_9ACTN</name>
<dbReference type="Gene3D" id="1.10.260.40">
    <property type="entry name" value="lambda repressor-like DNA-binding domains"/>
    <property type="match status" value="1"/>
</dbReference>
<feature type="domain" description="HTH cro/C1-type" evidence="2">
    <location>
        <begin position="67"/>
        <end position="95"/>
    </location>
</feature>
<dbReference type="EMBL" id="BAAARJ010000005">
    <property type="protein sequence ID" value="GAA2604645.1"/>
    <property type="molecule type" value="Genomic_DNA"/>
</dbReference>
<dbReference type="Pfam" id="PF13560">
    <property type="entry name" value="HTH_31"/>
    <property type="match status" value="1"/>
</dbReference>